<dbReference type="PANTHER" id="PTHR10380">
    <property type="entry name" value="CUTICLE PROTEIN"/>
    <property type="match status" value="1"/>
</dbReference>
<name>A0AAJ7J7U6_9HYME</name>
<dbReference type="PROSITE" id="PS00233">
    <property type="entry name" value="CHIT_BIND_RR_1"/>
    <property type="match status" value="1"/>
</dbReference>
<evidence type="ECO:0000256" key="3">
    <source>
        <dbReference type="SAM" id="SignalP"/>
    </source>
</evidence>
<organism evidence="4 5">
    <name type="scientific">Ceratina calcarata</name>
    <dbReference type="NCBI Taxonomy" id="156304"/>
    <lineage>
        <taxon>Eukaryota</taxon>
        <taxon>Metazoa</taxon>
        <taxon>Ecdysozoa</taxon>
        <taxon>Arthropoda</taxon>
        <taxon>Hexapoda</taxon>
        <taxon>Insecta</taxon>
        <taxon>Pterygota</taxon>
        <taxon>Neoptera</taxon>
        <taxon>Endopterygota</taxon>
        <taxon>Hymenoptera</taxon>
        <taxon>Apocrita</taxon>
        <taxon>Aculeata</taxon>
        <taxon>Apoidea</taxon>
        <taxon>Anthophila</taxon>
        <taxon>Apidae</taxon>
        <taxon>Ceratina</taxon>
        <taxon>Zadontomerus</taxon>
    </lineage>
</organism>
<dbReference type="GO" id="GO:0008010">
    <property type="term" value="F:structural constituent of chitin-based larval cuticle"/>
    <property type="evidence" value="ECO:0007669"/>
    <property type="project" value="TreeGrafter"/>
</dbReference>
<gene>
    <name evidence="5" type="primary">LOC108629090</name>
</gene>
<dbReference type="PROSITE" id="PS51155">
    <property type="entry name" value="CHIT_BIND_RR_2"/>
    <property type="match status" value="1"/>
</dbReference>
<keyword evidence="4" id="KW-1185">Reference proteome</keyword>
<dbReference type="AlphaFoldDB" id="A0AAJ7J7U6"/>
<dbReference type="InterPro" id="IPR050468">
    <property type="entry name" value="Cuticle_Struct_Prot"/>
</dbReference>
<dbReference type="RefSeq" id="XP_017886965.1">
    <property type="nucleotide sequence ID" value="XM_018031476.1"/>
</dbReference>
<evidence type="ECO:0000313" key="5">
    <source>
        <dbReference type="RefSeq" id="XP_017886965.1"/>
    </source>
</evidence>
<evidence type="ECO:0000256" key="2">
    <source>
        <dbReference type="PROSITE-ProRule" id="PRU00497"/>
    </source>
</evidence>
<dbReference type="Proteomes" id="UP000694925">
    <property type="component" value="Unplaced"/>
</dbReference>
<dbReference type="InterPro" id="IPR000618">
    <property type="entry name" value="Insect_cuticle"/>
</dbReference>
<feature type="signal peptide" evidence="3">
    <location>
        <begin position="1"/>
        <end position="20"/>
    </location>
</feature>
<evidence type="ECO:0000313" key="4">
    <source>
        <dbReference type="Proteomes" id="UP000694925"/>
    </source>
</evidence>
<dbReference type="KEGG" id="ccal:108629090"/>
<feature type="chain" id="PRO_5042488006" evidence="3">
    <location>
        <begin position="21"/>
        <end position="133"/>
    </location>
</feature>
<keyword evidence="3" id="KW-0732">Signal</keyword>
<dbReference type="PRINTS" id="PR00947">
    <property type="entry name" value="CUTICLE"/>
</dbReference>
<dbReference type="PANTHER" id="PTHR10380:SF241">
    <property type="entry name" value="CUTICULAR PROTEIN 47EG-RELATED"/>
    <property type="match status" value="1"/>
</dbReference>
<dbReference type="GeneID" id="108629090"/>
<sequence>MFDAVGTVLACVAFLAVASAQVQVVQKPSLIVKQSQDLSPDGSYSYSYETDNGIYHGATGTRVATNAKNTPVIVTQGQYQYTAPDGTPIQVTYTADQNGFQPQGAHIPQVPALINKALEYIRSHPQPEHSDVN</sequence>
<keyword evidence="1 2" id="KW-0193">Cuticle</keyword>
<dbReference type="GO" id="GO:0062129">
    <property type="term" value="C:chitin-based extracellular matrix"/>
    <property type="evidence" value="ECO:0007669"/>
    <property type="project" value="TreeGrafter"/>
</dbReference>
<dbReference type="InterPro" id="IPR031311">
    <property type="entry name" value="CHIT_BIND_RR_consensus"/>
</dbReference>
<dbReference type="Pfam" id="PF00379">
    <property type="entry name" value="Chitin_bind_4"/>
    <property type="match status" value="1"/>
</dbReference>
<accession>A0AAJ7J7U6</accession>
<protein>
    <submittedName>
        <fullName evidence="5">Larval cuticle protein LCP-17-like</fullName>
    </submittedName>
</protein>
<proteinExistence type="predicted"/>
<reference evidence="5" key="1">
    <citation type="submission" date="2025-08" db="UniProtKB">
        <authorList>
            <consortium name="RefSeq"/>
        </authorList>
    </citation>
    <scope>IDENTIFICATION</scope>
    <source>
        <tissue evidence="5">Whole body</tissue>
    </source>
</reference>
<evidence type="ECO:0000256" key="1">
    <source>
        <dbReference type="ARBA" id="ARBA00022460"/>
    </source>
</evidence>